<organism evidence="1 2">
    <name type="scientific">Candidatus Methanoperedens nitratireducens</name>
    <dbReference type="NCBI Taxonomy" id="1392998"/>
    <lineage>
        <taxon>Archaea</taxon>
        <taxon>Methanobacteriati</taxon>
        <taxon>Methanobacteriota</taxon>
        <taxon>Stenosarchaea group</taxon>
        <taxon>Methanomicrobia</taxon>
        <taxon>Methanosarcinales</taxon>
        <taxon>ANME-2 cluster</taxon>
        <taxon>Candidatus Methanoperedentaceae</taxon>
        <taxon>Candidatus Methanoperedens</taxon>
    </lineage>
</organism>
<keyword evidence="2" id="KW-1185">Reference proteome</keyword>
<dbReference type="Proteomes" id="UP000218615">
    <property type="component" value="Unassembled WGS sequence"/>
</dbReference>
<accession>A0A284VT88</accession>
<dbReference type="RefSeq" id="WP_096207046.1">
    <property type="nucleotide sequence ID" value="NZ_FZMP01000224.1"/>
</dbReference>
<sequence length="64" mass="7447">MKAKGGNPEIAKYWKGFGIREHALLADSDVQFWIDWLVKDGKLKEGQFKPADIYTNELNPYFKE</sequence>
<protein>
    <recommendedName>
        <fullName evidence="3">SsuA/THI5-like domain-containing protein</fullName>
    </recommendedName>
</protein>
<gene>
    <name evidence="1" type="ORF">MNV_750009</name>
</gene>
<evidence type="ECO:0000313" key="2">
    <source>
        <dbReference type="Proteomes" id="UP000218615"/>
    </source>
</evidence>
<evidence type="ECO:0000313" key="1">
    <source>
        <dbReference type="EMBL" id="SNQ62494.1"/>
    </source>
</evidence>
<proteinExistence type="predicted"/>
<dbReference type="OrthoDB" id="10037at2157"/>
<reference evidence="2" key="1">
    <citation type="submission" date="2017-06" db="EMBL/GenBank/DDBJ databases">
        <authorList>
            <person name="Cremers G."/>
        </authorList>
    </citation>
    <scope>NUCLEOTIDE SEQUENCE [LARGE SCALE GENOMIC DNA]</scope>
</reference>
<dbReference type="EMBL" id="FZMP01000224">
    <property type="protein sequence ID" value="SNQ62494.1"/>
    <property type="molecule type" value="Genomic_DNA"/>
</dbReference>
<evidence type="ECO:0008006" key="3">
    <source>
        <dbReference type="Google" id="ProtNLM"/>
    </source>
</evidence>
<dbReference type="AlphaFoldDB" id="A0A284VT88"/>
<name>A0A284VT88_9EURY</name>